<dbReference type="EMBL" id="LAZR01018779">
    <property type="protein sequence ID" value="KKL95050.1"/>
    <property type="molecule type" value="Genomic_DNA"/>
</dbReference>
<keyword evidence="5" id="KW-0067">ATP-binding</keyword>
<comment type="caution">
    <text evidence="8">The sequence shown here is derived from an EMBL/GenBank/DDBJ whole genome shotgun (WGS) entry which is preliminary data.</text>
</comment>
<dbReference type="InterPro" id="IPR018095">
    <property type="entry name" value="Thymidylate_kin_CS"/>
</dbReference>
<keyword evidence="4" id="KW-0418">Kinase</keyword>
<feature type="transmembrane region" description="Helical" evidence="6">
    <location>
        <begin position="245"/>
        <end position="264"/>
    </location>
</feature>
<accession>A0A0F9IMM1</accession>
<dbReference type="Pfam" id="PF02223">
    <property type="entry name" value="Thymidylate_kin"/>
    <property type="match status" value="1"/>
</dbReference>
<dbReference type="AlphaFoldDB" id="A0A0F9IMM1"/>
<name>A0A0F9IMM1_9ZZZZ</name>
<evidence type="ECO:0000256" key="5">
    <source>
        <dbReference type="ARBA" id="ARBA00022840"/>
    </source>
</evidence>
<sequence length="418" mass="46376">AAEVIRPALKSGQCVLGDRYISSTIAYQGAGGVDGEVVRGCVYASIPLPSRWRRYFNVMTISFAYKIYLVDREDPTATWLALTIDNGDDVTTIWNVTAYRQSPQYRMITADFNASTETAHVNFCFSNGGRFDARTDIYLDWVHVHGYRSTADVRILSMYLILIVCLVSAIMFNKTDGLPMCTALHRLKPVIFTVLLEILVATITWKGTSGADEAVQRLCHVLAAASLTVALQNTNTVRIRTVRRLMIQATLHLLVALYFGLLYLLSEPENFGVTSLQYYMAFLASFLIVVYDASRLHRVCALARSIMTSSWLQLLALVACVVCTEVLIGKFLHKQATSSEGTAPIWFGAVLVVVGLLEGASIFLIQFIFQCWSEQQEKCTRVVTVVCGSVVAFLMFLSAHTTTSGTSIAVYGLLKWFN</sequence>
<feature type="transmembrane region" description="Helical" evidence="6">
    <location>
        <begin position="314"/>
        <end position="333"/>
    </location>
</feature>
<feature type="domain" description="Thymidylate kinase-like" evidence="7">
    <location>
        <begin position="2"/>
        <end position="39"/>
    </location>
</feature>
<dbReference type="GO" id="GO:0006233">
    <property type="term" value="P:dTDP biosynthetic process"/>
    <property type="evidence" value="ECO:0007669"/>
    <property type="project" value="InterPro"/>
</dbReference>
<dbReference type="InterPro" id="IPR039430">
    <property type="entry name" value="Thymidylate_kin-like_dom"/>
</dbReference>
<gene>
    <name evidence="8" type="ORF">LCGC14_1858520</name>
</gene>
<feature type="transmembrane region" description="Helical" evidence="6">
    <location>
        <begin position="381"/>
        <end position="399"/>
    </location>
</feature>
<keyword evidence="2" id="KW-0545">Nucleotide biosynthesis</keyword>
<feature type="non-terminal residue" evidence="8">
    <location>
        <position position="1"/>
    </location>
</feature>
<keyword evidence="3" id="KW-0547">Nucleotide-binding</keyword>
<feature type="transmembrane region" description="Helical" evidence="6">
    <location>
        <begin position="345"/>
        <end position="369"/>
    </location>
</feature>
<feature type="transmembrane region" description="Helical" evidence="6">
    <location>
        <begin position="156"/>
        <end position="175"/>
    </location>
</feature>
<dbReference type="Gene3D" id="3.40.50.300">
    <property type="entry name" value="P-loop containing nucleotide triphosphate hydrolases"/>
    <property type="match status" value="1"/>
</dbReference>
<evidence type="ECO:0000256" key="3">
    <source>
        <dbReference type="ARBA" id="ARBA00022741"/>
    </source>
</evidence>
<evidence type="ECO:0000256" key="4">
    <source>
        <dbReference type="ARBA" id="ARBA00022777"/>
    </source>
</evidence>
<dbReference type="GO" id="GO:0004798">
    <property type="term" value="F:dTMP kinase activity"/>
    <property type="evidence" value="ECO:0007669"/>
    <property type="project" value="InterPro"/>
</dbReference>
<keyword evidence="6" id="KW-0472">Membrane</keyword>
<evidence type="ECO:0000259" key="7">
    <source>
        <dbReference type="Pfam" id="PF02223"/>
    </source>
</evidence>
<dbReference type="GO" id="GO:0005524">
    <property type="term" value="F:ATP binding"/>
    <property type="evidence" value="ECO:0007669"/>
    <property type="project" value="UniProtKB-KW"/>
</dbReference>
<evidence type="ECO:0000256" key="6">
    <source>
        <dbReference type="SAM" id="Phobius"/>
    </source>
</evidence>
<dbReference type="InterPro" id="IPR027417">
    <property type="entry name" value="P-loop_NTPase"/>
</dbReference>
<keyword evidence="1" id="KW-0808">Transferase</keyword>
<evidence type="ECO:0000256" key="2">
    <source>
        <dbReference type="ARBA" id="ARBA00022727"/>
    </source>
</evidence>
<protein>
    <recommendedName>
        <fullName evidence="7">Thymidylate kinase-like domain-containing protein</fullName>
    </recommendedName>
</protein>
<reference evidence="8" key="1">
    <citation type="journal article" date="2015" name="Nature">
        <title>Complex archaea that bridge the gap between prokaryotes and eukaryotes.</title>
        <authorList>
            <person name="Spang A."/>
            <person name="Saw J.H."/>
            <person name="Jorgensen S.L."/>
            <person name="Zaremba-Niedzwiedzka K."/>
            <person name="Martijn J."/>
            <person name="Lind A.E."/>
            <person name="van Eijk R."/>
            <person name="Schleper C."/>
            <person name="Guy L."/>
            <person name="Ettema T.J."/>
        </authorList>
    </citation>
    <scope>NUCLEOTIDE SEQUENCE</scope>
</reference>
<feature type="transmembrane region" description="Helical" evidence="6">
    <location>
        <begin position="276"/>
        <end position="293"/>
    </location>
</feature>
<evidence type="ECO:0000313" key="8">
    <source>
        <dbReference type="EMBL" id="KKL95050.1"/>
    </source>
</evidence>
<keyword evidence="6" id="KW-1133">Transmembrane helix</keyword>
<evidence type="ECO:0000256" key="1">
    <source>
        <dbReference type="ARBA" id="ARBA00022679"/>
    </source>
</evidence>
<feature type="transmembrane region" description="Helical" evidence="6">
    <location>
        <begin position="187"/>
        <end position="208"/>
    </location>
</feature>
<keyword evidence="6" id="KW-0812">Transmembrane</keyword>
<organism evidence="8">
    <name type="scientific">marine sediment metagenome</name>
    <dbReference type="NCBI Taxonomy" id="412755"/>
    <lineage>
        <taxon>unclassified sequences</taxon>
        <taxon>metagenomes</taxon>
        <taxon>ecological metagenomes</taxon>
    </lineage>
</organism>
<dbReference type="PROSITE" id="PS01331">
    <property type="entry name" value="THYMIDYLATE_KINASE"/>
    <property type="match status" value="1"/>
</dbReference>
<proteinExistence type="predicted"/>